<accession>A0A2I0U6M2</accession>
<evidence type="ECO:0000313" key="1">
    <source>
        <dbReference type="EMBL" id="PKU41662.1"/>
    </source>
</evidence>
<dbReference type="OrthoDB" id="10063195at2759"/>
<keyword evidence="1" id="KW-0548">Nucleotidyltransferase</keyword>
<name>A0A2I0U6M2_LIMLA</name>
<dbReference type="EMBL" id="KZ506090">
    <property type="protein sequence ID" value="PKU41662.1"/>
    <property type="molecule type" value="Genomic_DNA"/>
</dbReference>
<dbReference type="Proteomes" id="UP000233556">
    <property type="component" value="Unassembled WGS sequence"/>
</dbReference>
<organism evidence="1 2">
    <name type="scientific">Limosa lapponica baueri</name>
    <dbReference type="NCBI Taxonomy" id="1758121"/>
    <lineage>
        <taxon>Eukaryota</taxon>
        <taxon>Metazoa</taxon>
        <taxon>Chordata</taxon>
        <taxon>Craniata</taxon>
        <taxon>Vertebrata</taxon>
        <taxon>Euteleostomi</taxon>
        <taxon>Archelosauria</taxon>
        <taxon>Archosauria</taxon>
        <taxon>Dinosauria</taxon>
        <taxon>Saurischia</taxon>
        <taxon>Theropoda</taxon>
        <taxon>Coelurosauria</taxon>
        <taxon>Aves</taxon>
        <taxon>Neognathae</taxon>
        <taxon>Neoaves</taxon>
        <taxon>Charadriiformes</taxon>
        <taxon>Scolopacidae</taxon>
        <taxon>Limosa</taxon>
    </lineage>
</organism>
<protein>
    <submittedName>
        <fullName evidence="1">Rna-directed dna polymerase from mobile element jockey-like</fullName>
    </submittedName>
</protein>
<sequence>MEQILLESLLRHMEVICDSQHGFTKGKSCQTNLVTCYDGVTVLVASEEWRSSGPVLFNIFASNVDSGIECTLSKFTDDTKLFRMVDISEGNGCIQRDLDRLERWARRNLMKFNKAKGKVLHLDCCNPKHKYRLGGEWIESTSSMKTG</sequence>
<reference evidence="2" key="1">
    <citation type="submission" date="2017-11" db="EMBL/GenBank/DDBJ databases">
        <authorList>
            <person name="Lima N.C."/>
            <person name="Parody-Merino A.M."/>
            <person name="Battley P.F."/>
            <person name="Fidler A.E."/>
            <person name="Prosdocimi F."/>
        </authorList>
    </citation>
    <scope>NUCLEOTIDE SEQUENCE [LARGE SCALE GENOMIC DNA]</scope>
</reference>
<evidence type="ECO:0000313" key="2">
    <source>
        <dbReference type="Proteomes" id="UP000233556"/>
    </source>
</evidence>
<keyword evidence="1" id="KW-0808">Transferase</keyword>
<gene>
    <name evidence="1" type="ORF">llap_8037</name>
</gene>
<proteinExistence type="predicted"/>
<keyword evidence="2" id="KW-1185">Reference proteome</keyword>
<dbReference type="PANTHER" id="PTHR33332">
    <property type="entry name" value="REVERSE TRANSCRIPTASE DOMAIN-CONTAINING PROTEIN"/>
    <property type="match status" value="1"/>
</dbReference>
<dbReference type="GO" id="GO:0003964">
    <property type="term" value="F:RNA-directed DNA polymerase activity"/>
    <property type="evidence" value="ECO:0007669"/>
    <property type="project" value="UniProtKB-KW"/>
</dbReference>
<reference evidence="2" key="2">
    <citation type="submission" date="2017-12" db="EMBL/GenBank/DDBJ databases">
        <title>Genome sequence of the Bar-tailed Godwit (Limosa lapponica baueri).</title>
        <authorList>
            <person name="Lima N.C.B."/>
            <person name="Parody-Merino A.M."/>
            <person name="Battley P.F."/>
            <person name="Fidler A.E."/>
            <person name="Prosdocimi F."/>
        </authorList>
    </citation>
    <scope>NUCLEOTIDE SEQUENCE [LARGE SCALE GENOMIC DNA]</scope>
</reference>
<keyword evidence="1" id="KW-0695">RNA-directed DNA polymerase</keyword>
<dbReference type="AlphaFoldDB" id="A0A2I0U6M2"/>